<dbReference type="PANTHER" id="PTHR28638">
    <property type="entry name" value="CELL CYCLE PROGRESSION PROTEIN 1"/>
    <property type="match status" value="1"/>
</dbReference>
<dbReference type="Proteomes" id="UP001181693">
    <property type="component" value="Unassembled WGS sequence"/>
</dbReference>
<keyword evidence="4" id="KW-0472">Membrane</keyword>
<feature type="transmembrane region" description="Helical" evidence="4">
    <location>
        <begin position="233"/>
        <end position="251"/>
    </location>
</feature>
<dbReference type="AlphaFoldDB" id="A0AAV3AV06"/>
<evidence type="ECO:0000256" key="3">
    <source>
        <dbReference type="SAM" id="MobiDB-lite"/>
    </source>
</evidence>
<dbReference type="PANTHER" id="PTHR28638:SF2">
    <property type="entry name" value="CELL CYCLE PROGRESSION PROTEIN 1"/>
    <property type="match status" value="1"/>
</dbReference>
<feature type="compositionally biased region" description="Acidic residues" evidence="3">
    <location>
        <begin position="136"/>
        <end position="146"/>
    </location>
</feature>
<dbReference type="InterPro" id="IPR051990">
    <property type="entry name" value="CCPG1/PBIP1"/>
</dbReference>
<evidence type="ECO:0000256" key="2">
    <source>
        <dbReference type="SAM" id="Coils"/>
    </source>
</evidence>
<keyword evidence="4" id="KW-1133">Transmembrane helix</keyword>
<dbReference type="GO" id="GO:0016020">
    <property type="term" value="C:membrane"/>
    <property type="evidence" value="ECO:0007669"/>
    <property type="project" value="TreeGrafter"/>
</dbReference>
<keyword evidence="6" id="KW-1185">Reference proteome</keyword>
<feature type="coiled-coil region" evidence="2">
    <location>
        <begin position="280"/>
        <end position="492"/>
    </location>
</feature>
<accession>A0AAV3AV06</accession>
<feature type="region of interest" description="Disordered" evidence="3">
    <location>
        <begin position="795"/>
        <end position="828"/>
    </location>
</feature>
<evidence type="ECO:0000256" key="4">
    <source>
        <dbReference type="SAM" id="Phobius"/>
    </source>
</evidence>
<evidence type="ECO:0000256" key="1">
    <source>
        <dbReference type="ARBA" id="ARBA00023054"/>
    </source>
</evidence>
<sequence length="849" mass="98745">MSENSSDSESSCGWTIINHEGSDIETLHSETGEANLHLEHSTTFVEDLQPFSPAEISDTFINEDSAVESIKSEEHLLPGEDLSPGPGAVCDNSHKITECNSQEGILVEDGHCEAVSDDSDIVTLDPPKTDEAGTQGEEEIPEDVAENNDLNMSFSSSSQYTFSQPETVYPSQHSADDSSNDEASDDSGPILRRRRSKRPTLSVSESEIKPTSEQAVHPEPRTQAKTGNNLNKCIILALVIAVSMGFGHFYGTVQILERQKFVEKIHENELNYMKDDLVQCQKEQELTEEQKEVVEQLTEDLEERQDLVLSLEGLMDKITKENHLLKKKHTELKLEADDLATSLKTTEVQNRNLVVENQHLRESLEKEEHALSSLKEELRKLREQIRNLEEKGRRETIQSENQKLKEHLKEERQKIRSFRTQKEALLTEAQVLRKELDNERQITDSLKVELEEIYNRRTSGVPYDAVRNNQEIEHLKNRFSELEKKLTFEQQRSDLWERLYIEAKEENEKQDGKNPHIHQESENSNDGKSTSKQKKRNKATFFNSVKDTFDAVKNSTKEFVRHHKEKIKQAKEAVKENLKKFSDSVKTTFRHFKDSTRNMFDKNRYRKHADRRREETKEAHTVRREFRPGFEKNLPNKATATEHTYKHPQGAHKTEDFEDAATQPLNDRETTKSHHQKGCSDVFECAHQESIGLFNKMLDPVRVEEFHDLMQVYLQEQVDNFRHWKELEQFISKFFHNGVFIHDQMLFTDFVNDVEDYLEDMKEYQTNTGGIFEDLDEFVYRHFFGIAYSTPYGPRKPEKIPPYKERKQGEKHQPRYKREGKWQKHGRANGRHMANVEIELGQLPFDPKY</sequence>
<feature type="compositionally biased region" description="Low complexity" evidence="3">
    <location>
        <begin position="153"/>
        <end position="164"/>
    </location>
</feature>
<feature type="compositionally biased region" description="Basic and acidic residues" evidence="3">
    <location>
        <begin position="795"/>
        <end position="822"/>
    </location>
</feature>
<organism evidence="5 6">
    <name type="scientific">Pyxicephalus adspersus</name>
    <name type="common">African bullfrog</name>
    <dbReference type="NCBI Taxonomy" id="30357"/>
    <lineage>
        <taxon>Eukaryota</taxon>
        <taxon>Metazoa</taxon>
        <taxon>Chordata</taxon>
        <taxon>Craniata</taxon>
        <taxon>Vertebrata</taxon>
        <taxon>Euteleostomi</taxon>
        <taxon>Amphibia</taxon>
        <taxon>Batrachia</taxon>
        <taxon>Anura</taxon>
        <taxon>Neobatrachia</taxon>
        <taxon>Ranoidea</taxon>
        <taxon>Pyxicephalidae</taxon>
        <taxon>Pyxicephalinae</taxon>
        <taxon>Pyxicephalus</taxon>
    </lineage>
</organism>
<gene>
    <name evidence="5" type="ORF">GDO54_007520</name>
</gene>
<evidence type="ECO:0008006" key="7">
    <source>
        <dbReference type="Google" id="ProtNLM"/>
    </source>
</evidence>
<keyword evidence="1 2" id="KW-0175">Coiled coil</keyword>
<evidence type="ECO:0000313" key="5">
    <source>
        <dbReference type="EMBL" id="DBA31735.1"/>
    </source>
</evidence>
<evidence type="ECO:0000313" key="6">
    <source>
        <dbReference type="Proteomes" id="UP001181693"/>
    </source>
</evidence>
<feature type="region of interest" description="Disordered" evidence="3">
    <location>
        <begin position="506"/>
        <end position="539"/>
    </location>
</feature>
<protein>
    <recommendedName>
        <fullName evidence="7">Cell cycle progression protein 1</fullName>
    </recommendedName>
</protein>
<feature type="compositionally biased region" description="Basic and acidic residues" evidence="3">
    <location>
        <begin position="206"/>
        <end position="222"/>
    </location>
</feature>
<dbReference type="EMBL" id="DYDO01000002">
    <property type="protein sequence ID" value="DBA31735.1"/>
    <property type="molecule type" value="Genomic_DNA"/>
</dbReference>
<proteinExistence type="predicted"/>
<keyword evidence="4" id="KW-0812">Transmembrane</keyword>
<feature type="region of interest" description="Disordered" evidence="3">
    <location>
        <begin position="117"/>
        <end position="226"/>
    </location>
</feature>
<comment type="caution">
    <text evidence="5">The sequence shown here is derived from an EMBL/GenBank/DDBJ whole genome shotgun (WGS) entry which is preliminary data.</text>
</comment>
<name>A0AAV3AV06_PYXAD</name>
<feature type="compositionally biased region" description="Basic and acidic residues" evidence="3">
    <location>
        <begin position="506"/>
        <end position="521"/>
    </location>
</feature>
<reference evidence="5" key="1">
    <citation type="thesis" date="2020" institute="ProQuest LLC" country="789 East Eisenhower Parkway, Ann Arbor, MI, USA">
        <title>Comparative Genomics and Chromosome Evolution.</title>
        <authorList>
            <person name="Mudd A.B."/>
        </authorList>
    </citation>
    <scope>NUCLEOTIDE SEQUENCE</scope>
    <source>
        <strain evidence="5">1538</strain>
        <tissue evidence="5">Blood</tissue>
    </source>
</reference>